<feature type="compositionally biased region" description="Basic and acidic residues" evidence="7">
    <location>
        <begin position="7"/>
        <end position="17"/>
    </location>
</feature>
<keyword evidence="5" id="KW-0804">Transcription</keyword>
<proteinExistence type="predicted"/>
<dbReference type="SUPFAM" id="SSF57716">
    <property type="entry name" value="Glucocorticoid receptor-like (DNA-binding domain)"/>
    <property type="match status" value="1"/>
</dbReference>
<dbReference type="PROSITE" id="PS00344">
    <property type="entry name" value="GATA_ZN_FINGER_1"/>
    <property type="match status" value="1"/>
</dbReference>
<feature type="region of interest" description="Disordered" evidence="7">
    <location>
        <begin position="404"/>
        <end position="430"/>
    </location>
</feature>
<evidence type="ECO:0000256" key="5">
    <source>
        <dbReference type="ARBA" id="ARBA00023163"/>
    </source>
</evidence>
<evidence type="ECO:0000256" key="7">
    <source>
        <dbReference type="SAM" id="MobiDB-lite"/>
    </source>
</evidence>
<accession>A0A9P8C2F3</accession>
<evidence type="ECO:0000259" key="8">
    <source>
        <dbReference type="PROSITE" id="PS50114"/>
    </source>
</evidence>
<keyword evidence="10" id="KW-1185">Reference proteome</keyword>
<keyword evidence="2 6" id="KW-0863">Zinc-finger</keyword>
<feature type="compositionally biased region" description="Basic and acidic residues" evidence="7">
    <location>
        <begin position="140"/>
        <end position="152"/>
    </location>
</feature>
<feature type="non-terminal residue" evidence="9">
    <location>
        <position position="430"/>
    </location>
</feature>
<name>A0A9P8C2F3_9HELO</name>
<evidence type="ECO:0000256" key="1">
    <source>
        <dbReference type="ARBA" id="ARBA00022723"/>
    </source>
</evidence>
<feature type="region of interest" description="Disordered" evidence="7">
    <location>
        <begin position="1"/>
        <end position="189"/>
    </location>
</feature>
<dbReference type="PROSITE" id="PS50114">
    <property type="entry name" value="GATA_ZN_FINGER_2"/>
    <property type="match status" value="1"/>
</dbReference>
<dbReference type="EMBL" id="MU251632">
    <property type="protein sequence ID" value="KAG9230967.1"/>
    <property type="molecule type" value="Genomic_DNA"/>
</dbReference>
<keyword evidence="1" id="KW-0479">Metal-binding</keyword>
<dbReference type="Gene3D" id="3.30.50.10">
    <property type="entry name" value="Erythroid Transcription Factor GATA-1, subunit A"/>
    <property type="match status" value="1"/>
</dbReference>
<evidence type="ECO:0000313" key="9">
    <source>
        <dbReference type="EMBL" id="KAG9230967.1"/>
    </source>
</evidence>
<dbReference type="GO" id="GO:0043565">
    <property type="term" value="F:sequence-specific DNA binding"/>
    <property type="evidence" value="ECO:0007669"/>
    <property type="project" value="InterPro"/>
</dbReference>
<feature type="compositionally biased region" description="Pro residues" evidence="7">
    <location>
        <begin position="158"/>
        <end position="178"/>
    </location>
</feature>
<protein>
    <recommendedName>
        <fullName evidence="8">GATA-type domain-containing protein</fullName>
    </recommendedName>
</protein>
<dbReference type="SMART" id="SM00401">
    <property type="entry name" value="ZnF_GATA"/>
    <property type="match status" value="1"/>
</dbReference>
<dbReference type="OrthoDB" id="2162994at2759"/>
<evidence type="ECO:0000256" key="2">
    <source>
        <dbReference type="ARBA" id="ARBA00022771"/>
    </source>
</evidence>
<dbReference type="PANTHER" id="PTHR47172:SF24">
    <property type="entry name" value="GATA ZINC FINGER DOMAIN-CONTAINING PROTEIN 14-RELATED"/>
    <property type="match status" value="1"/>
</dbReference>
<evidence type="ECO:0000313" key="10">
    <source>
        <dbReference type="Proteomes" id="UP000824998"/>
    </source>
</evidence>
<dbReference type="PANTHER" id="PTHR47172">
    <property type="entry name" value="OS01G0976800 PROTEIN"/>
    <property type="match status" value="1"/>
</dbReference>
<evidence type="ECO:0000256" key="4">
    <source>
        <dbReference type="ARBA" id="ARBA00023015"/>
    </source>
</evidence>
<dbReference type="InterPro" id="IPR000679">
    <property type="entry name" value="Znf_GATA"/>
</dbReference>
<dbReference type="Proteomes" id="UP000824998">
    <property type="component" value="Unassembled WGS sequence"/>
</dbReference>
<feature type="compositionally biased region" description="Polar residues" evidence="7">
    <location>
        <begin position="21"/>
        <end position="32"/>
    </location>
</feature>
<organism evidence="9 10">
    <name type="scientific">Amylocarpus encephaloides</name>
    <dbReference type="NCBI Taxonomy" id="45428"/>
    <lineage>
        <taxon>Eukaryota</taxon>
        <taxon>Fungi</taxon>
        <taxon>Dikarya</taxon>
        <taxon>Ascomycota</taxon>
        <taxon>Pezizomycotina</taxon>
        <taxon>Leotiomycetes</taxon>
        <taxon>Helotiales</taxon>
        <taxon>Helotiales incertae sedis</taxon>
        <taxon>Amylocarpus</taxon>
    </lineage>
</organism>
<dbReference type="InterPro" id="IPR013088">
    <property type="entry name" value="Znf_NHR/GATA"/>
</dbReference>
<reference evidence="9" key="1">
    <citation type="journal article" date="2021" name="IMA Fungus">
        <title>Genomic characterization of three marine fungi, including Emericellopsis atlantica sp. nov. with signatures of a generalist lifestyle and marine biomass degradation.</title>
        <authorList>
            <person name="Hagestad O.C."/>
            <person name="Hou L."/>
            <person name="Andersen J.H."/>
            <person name="Hansen E.H."/>
            <person name="Altermark B."/>
            <person name="Li C."/>
            <person name="Kuhnert E."/>
            <person name="Cox R.J."/>
            <person name="Crous P.W."/>
            <person name="Spatafora J.W."/>
            <person name="Lail K."/>
            <person name="Amirebrahimi M."/>
            <person name="Lipzen A."/>
            <person name="Pangilinan J."/>
            <person name="Andreopoulos W."/>
            <person name="Hayes R.D."/>
            <person name="Ng V."/>
            <person name="Grigoriev I.V."/>
            <person name="Jackson S.A."/>
            <person name="Sutton T.D.S."/>
            <person name="Dobson A.D.W."/>
            <person name="Rama T."/>
        </authorList>
    </citation>
    <scope>NUCLEOTIDE SEQUENCE</scope>
    <source>
        <strain evidence="9">TRa018bII</strain>
    </source>
</reference>
<feature type="region of interest" description="Disordered" evidence="7">
    <location>
        <begin position="349"/>
        <end position="368"/>
    </location>
</feature>
<keyword evidence="4" id="KW-0805">Transcription regulation</keyword>
<dbReference type="GO" id="GO:0006355">
    <property type="term" value="P:regulation of DNA-templated transcription"/>
    <property type="evidence" value="ECO:0007669"/>
    <property type="project" value="InterPro"/>
</dbReference>
<dbReference type="Pfam" id="PF00320">
    <property type="entry name" value="GATA"/>
    <property type="match status" value="1"/>
</dbReference>
<sequence length="430" mass="47989">GLVSPPDSRRTSDHKTEVPPLQTTQPHRQSLPSIHEALNPNPYTSPVSASLPPSHGQLPYHQGPPIPRTYPPSDHAPYPAQVAPSQARPASPLRRIHPQANPFARSEPPPDSFPDAPRPPSISSQPPTEPHFHYPGSRYELPRYEADPRAPDRAPNGYAPPPPPPLAPYQFPPSPGHLPGPQEAPYNQGQYLLPRDPRVIEAPWKGGVEEDRSRMVKQGLNHRFLVWDIENYLSSVRSVALDSITHLLTEGQVNVSSNAILNWSSHYHSITQEQQPRDPSGVPDRMPSLGSCDEMIDHLDNIRKYLEKMKSMISQQHAHAAMVDQHMRENGGKRPYYDDEMSMYGEDLKSQGYGGPDNRKRRGRAVPPGRCHSCNRAETPEWRRGPDGARTLCNACGLHYAKLTRRDKMKQSQSSNGSALRPKSMDDVSP</sequence>
<dbReference type="CDD" id="cd00202">
    <property type="entry name" value="ZnF_GATA"/>
    <property type="match status" value="1"/>
</dbReference>
<evidence type="ECO:0000256" key="3">
    <source>
        <dbReference type="ARBA" id="ARBA00022833"/>
    </source>
</evidence>
<gene>
    <name evidence="9" type="ORF">BJ875DRAFT_342507</name>
</gene>
<comment type="caution">
    <text evidence="9">The sequence shown here is derived from an EMBL/GenBank/DDBJ whole genome shotgun (WGS) entry which is preliminary data.</text>
</comment>
<dbReference type="GO" id="GO:0008270">
    <property type="term" value="F:zinc ion binding"/>
    <property type="evidence" value="ECO:0007669"/>
    <property type="project" value="UniProtKB-KW"/>
</dbReference>
<feature type="compositionally biased region" description="Pro residues" evidence="7">
    <location>
        <begin position="107"/>
        <end position="120"/>
    </location>
</feature>
<feature type="non-terminal residue" evidence="9">
    <location>
        <position position="1"/>
    </location>
</feature>
<feature type="domain" description="GATA-type" evidence="8">
    <location>
        <begin position="370"/>
        <end position="400"/>
    </location>
</feature>
<evidence type="ECO:0000256" key="6">
    <source>
        <dbReference type="PROSITE-ProRule" id="PRU00094"/>
    </source>
</evidence>
<keyword evidence="3" id="KW-0862">Zinc</keyword>
<dbReference type="AlphaFoldDB" id="A0A9P8C2F3"/>